<dbReference type="PATRIC" id="fig|1618207.4.peg.2462"/>
<dbReference type="Gene3D" id="3.40.50.720">
    <property type="entry name" value="NAD(P)-binding Rossmann-like Domain"/>
    <property type="match status" value="1"/>
</dbReference>
<dbReference type="Proteomes" id="UP000061839">
    <property type="component" value="Chromosome"/>
</dbReference>
<name>A0A0D4C366_9MICC</name>
<gene>
    <name evidence="2" type="ORF">UM93_12135</name>
</gene>
<dbReference type="PANTHER" id="PTHR47129:SF1">
    <property type="entry name" value="NMRA-LIKE DOMAIN-CONTAINING PROTEIN"/>
    <property type="match status" value="1"/>
</dbReference>
<organism evidence="2 3">
    <name type="scientific">Psychromicrobium lacuslunae</name>
    <dbReference type="NCBI Taxonomy" id="1618207"/>
    <lineage>
        <taxon>Bacteria</taxon>
        <taxon>Bacillati</taxon>
        <taxon>Actinomycetota</taxon>
        <taxon>Actinomycetes</taxon>
        <taxon>Micrococcales</taxon>
        <taxon>Micrococcaceae</taxon>
        <taxon>Psychromicrobium</taxon>
    </lineage>
</organism>
<accession>A0A0D4C366</accession>
<dbReference type="Gene3D" id="3.90.25.10">
    <property type="entry name" value="UDP-galactose 4-epimerase, domain 1"/>
    <property type="match status" value="1"/>
</dbReference>
<protein>
    <submittedName>
        <fullName evidence="2">Nucleoside-diphosphate sugar epimerase</fullName>
    </submittedName>
</protein>
<evidence type="ECO:0000313" key="2">
    <source>
        <dbReference type="EMBL" id="AJT43102.1"/>
    </source>
</evidence>
<dbReference type="EMBL" id="CP011005">
    <property type="protein sequence ID" value="AJT43102.1"/>
    <property type="molecule type" value="Genomic_DNA"/>
</dbReference>
<dbReference type="SUPFAM" id="SSF51735">
    <property type="entry name" value="NAD(P)-binding Rossmann-fold domains"/>
    <property type="match status" value="1"/>
</dbReference>
<feature type="domain" description="NmrA-like" evidence="1">
    <location>
        <begin position="3"/>
        <end position="222"/>
    </location>
</feature>
<dbReference type="OrthoDB" id="3243290at2"/>
<dbReference type="HOGENOM" id="CLU_007383_10_4_11"/>
<evidence type="ECO:0000259" key="1">
    <source>
        <dbReference type="Pfam" id="PF05368"/>
    </source>
</evidence>
<evidence type="ECO:0000313" key="3">
    <source>
        <dbReference type="Proteomes" id="UP000061839"/>
    </source>
</evidence>
<dbReference type="AlphaFoldDB" id="A0A0D4C366"/>
<dbReference type="InterPro" id="IPR036291">
    <property type="entry name" value="NAD(P)-bd_dom_sf"/>
</dbReference>
<proteinExistence type="predicted"/>
<dbReference type="RefSeq" id="WP_045077360.1">
    <property type="nucleotide sequence ID" value="NZ_CP011005.1"/>
</dbReference>
<dbReference type="PANTHER" id="PTHR47129">
    <property type="entry name" value="QUINONE OXIDOREDUCTASE 2"/>
    <property type="match status" value="1"/>
</dbReference>
<dbReference type="STRING" id="1618207.UM93_12135"/>
<sequence>MPSEIAVTGASGQIGGLVAKLLDQAGLPARLLLRPGRNLEGLKLASRREFQGFHDVPAARSALSGVEVLFMVSAAEAPDRLAQHFSFLDAAAAAGVQHIVYTSFIGASPTSTFTLARDHWATEQRIIAKGFDHTFLRDNFYLDLLPHFADQHGVIRGPAADGRVAAVARADVSRSAAAILLDPAKHLNTSYDLTGPEALSLPEVAAEITRLTGRATSFQHETVAEAYASRAVFNAPDWELDAWVSTYTAIAAGEMAALSPAVRELTGREPLSLGELLSIESGKV</sequence>
<dbReference type="Pfam" id="PF05368">
    <property type="entry name" value="NmrA"/>
    <property type="match status" value="1"/>
</dbReference>
<dbReference type="KEGG" id="ari:UM93_12135"/>
<dbReference type="InterPro" id="IPR052718">
    <property type="entry name" value="NmrA-type_oxidoreductase"/>
</dbReference>
<dbReference type="CDD" id="cd05269">
    <property type="entry name" value="TMR_SDR_a"/>
    <property type="match status" value="1"/>
</dbReference>
<keyword evidence="3" id="KW-1185">Reference proteome</keyword>
<dbReference type="InterPro" id="IPR008030">
    <property type="entry name" value="NmrA-like"/>
</dbReference>
<reference evidence="2 3" key="1">
    <citation type="journal article" date="2015" name="Genome Announc.">
        <title>Complete Genome Sequencing of Protease-Producing Novel Arthrobacter sp. Strain IHBB 11108 Using PacBio Single-Molecule Real-Time Sequencing Technology.</title>
        <authorList>
            <person name="Kiran S."/>
            <person name="Swarnkar M.K."/>
            <person name="Pal M."/>
            <person name="Thakur R."/>
            <person name="Tewari R."/>
            <person name="Singh A.K."/>
            <person name="Gulati A."/>
        </authorList>
    </citation>
    <scope>NUCLEOTIDE SEQUENCE [LARGE SCALE GENOMIC DNA]</scope>
    <source>
        <strain evidence="2 3">IHBB 11108</strain>
    </source>
</reference>